<dbReference type="SUPFAM" id="SSF52540">
    <property type="entry name" value="P-loop containing nucleoside triphosphate hydrolases"/>
    <property type="match status" value="1"/>
</dbReference>
<dbReference type="PANTHER" id="PTHR42711:SF5">
    <property type="entry name" value="ABC TRANSPORTER ATP-BINDING PROTEIN NATA"/>
    <property type="match status" value="1"/>
</dbReference>
<keyword evidence="2" id="KW-0813">Transport</keyword>
<evidence type="ECO:0000259" key="5">
    <source>
        <dbReference type="Pfam" id="PF00005"/>
    </source>
</evidence>
<evidence type="ECO:0000256" key="1">
    <source>
        <dbReference type="ARBA" id="ARBA00005417"/>
    </source>
</evidence>
<sequence>MTPVTGRLLGSIRILNPTAPESAGGGMCMLREADTSTPRTGVGEAVVVVHNLVKRYGSTTAVDHVSFDVLPGEVFGLLGPNGAGKTTTLEIISGLRRPESGDVRVGGISVRDDVQRVQRMLGIVPQGLALYEEFTARQNLSYFASLRGLSRAERKRQIEEVLAVTGLEEVAGKRVAGFSGGMKCRRTSPSLCWVTRKCCCWTSLPWASIPSRAATSSTRCCTWPSRA</sequence>
<dbReference type="EMBL" id="CP141615">
    <property type="protein sequence ID" value="WRP17401.1"/>
    <property type="molecule type" value="Genomic_DNA"/>
</dbReference>
<keyword evidence="7" id="KW-1185">Reference proteome</keyword>
<dbReference type="InterPro" id="IPR050763">
    <property type="entry name" value="ABC_transporter_ATP-binding"/>
</dbReference>
<feature type="domain" description="ABC transporter" evidence="5">
    <location>
        <begin position="63"/>
        <end position="185"/>
    </location>
</feature>
<keyword evidence="4 6" id="KW-0067">ATP-binding</keyword>
<name>A0ABZ1BXX6_9FIRM</name>
<evidence type="ECO:0000313" key="7">
    <source>
        <dbReference type="Proteomes" id="UP001332192"/>
    </source>
</evidence>
<organism evidence="6 7">
    <name type="scientific">Carboxydichorda subterranea</name>
    <dbReference type="NCBI Taxonomy" id="3109565"/>
    <lineage>
        <taxon>Bacteria</taxon>
        <taxon>Bacillati</taxon>
        <taxon>Bacillota</taxon>
        <taxon>Limnochordia</taxon>
        <taxon>Limnochordales</taxon>
        <taxon>Geochordaceae</taxon>
        <taxon>Carboxydichorda</taxon>
    </lineage>
</organism>
<evidence type="ECO:0000256" key="2">
    <source>
        <dbReference type="ARBA" id="ARBA00022448"/>
    </source>
</evidence>
<dbReference type="RefSeq" id="WP_324716672.1">
    <property type="nucleotide sequence ID" value="NZ_CP141615.1"/>
</dbReference>
<dbReference type="Pfam" id="PF00005">
    <property type="entry name" value="ABC_tran"/>
    <property type="match status" value="1"/>
</dbReference>
<evidence type="ECO:0000256" key="4">
    <source>
        <dbReference type="ARBA" id="ARBA00022840"/>
    </source>
</evidence>
<comment type="similarity">
    <text evidence="1">Belongs to the ABC transporter superfamily.</text>
</comment>
<evidence type="ECO:0000313" key="6">
    <source>
        <dbReference type="EMBL" id="WRP17401.1"/>
    </source>
</evidence>
<dbReference type="InterPro" id="IPR003439">
    <property type="entry name" value="ABC_transporter-like_ATP-bd"/>
</dbReference>
<evidence type="ECO:0000256" key="3">
    <source>
        <dbReference type="ARBA" id="ARBA00022741"/>
    </source>
</evidence>
<dbReference type="Gene3D" id="3.40.50.300">
    <property type="entry name" value="P-loop containing nucleotide triphosphate hydrolases"/>
    <property type="match status" value="1"/>
</dbReference>
<protein>
    <submittedName>
        <fullName evidence="6">ABC transporter ATP-binding protein</fullName>
    </submittedName>
</protein>
<gene>
    <name evidence="6" type="ORF">U7230_15180</name>
</gene>
<dbReference type="InterPro" id="IPR027417">
    <property type="entry name" value="P-loop_NTPase"/>
</dbReference>
<dbReference type="PANTHER" id="PTHR42711">
    <property type="entry name" value="ABC TRANSPORTER ATP-BINDING PROTEIN"/>
    <property type="match status" value="1"/>
</dbReference>
<keyword evidence="3" id="KW-0547">Nucleotide-binding</keyword>
<proteinExistence type="inferred from homology"/>
<dbReference type="Proteomes" id="UP001332192">
    <property type="component" value="Chromosome"/>
</dbReference>
<reference evidence="6 7" key="1">
    <citation type="journal article" date="2024" name="Front. Microbiol.">
        <title>Novel thermophilic genera Geochorda gen. nov. and Carboxydochorda gen. nov. from the deep terrestrial subsurface reveal the ecophysiological diversity in the class Limnochordia.</title>
        <authorList>
            <person name="Karnachuk O.V."/>
            <person name="Lukina A.P."/>
            <person name="Avakyan M.R."/>
            <person name="Kadnikov V.V."/>
            <person name="Begmatov S."/>
            <person name="Beletsky A.V."/>
            <person name="Vlasova K.G."/>
            <person name="Novikov A.A."/>
            <person name="Shcherbakova V.A."/>
            <person name="Mardanov A.V."/>
            <person name="Ravin N.V."/>
        </authorList>
    </citation>
    <scope>NUCLEOTIDE SEQUENCE [LARGE SCALE GENOMIC DNA]</scope>
    <source>
        <strain evidence="6 7">L945</strain>
    </source>
</reference>
<dbReference type="GO" id="GO:0005524">
    <property type="term" value="F:ATP binding"/>
    <property type="evidence" value="ECO:0007669"/>
    <property type="project" value="UniProtKB-KW"/>
</dbReference>
<accession>A0ABZ1BXX6</accession>